<dbReference type="AlphaFoldDB" id="A0A382M2B5"/>
<proteinExistence type="predicted"/>
<sequence>MQFILLQMDSETISQDAIKFKFLRINVSRQTFCFRSGGGFN</sequence>
<reference evidence="1" key="1">
    <citation type="submission" date="2018-05" db="EMBL/GenBank/DDBJ databases">
        <authorList>
            <person name="Lanie J.A."/>
            <person name="Ng W.-L."/>
            <person name="Kazmierczak K.M."/>
            <person name="Andrzejewski T.M."/>
            <person name="Davidsen T.M."/>
            <person name="Wayne K.J."/>
            <person name="Tettelin H."/>
            <person name="Glass J.I."/>
            <person name="Rusch D."/>
            <person name="Podicherti R."/>
            <person name="Tsui H.-C.T."/>
            <person name="Winkler M.E."/>
        </authorList>
    </citation>
    <scope>NUCLEOTIDE SEQUENCE</scope>
</reference>
<organism evidence="1">
    <name type="scientific">marine metagenome</name>
    <dbReference type="NCBI Taxonomy" id="408172"/>
    <lineage>
        <taxon>unclassified sequences</taxon>
        <taxon>metagenomes</taxon>
        <taxon>ecological metagenomes</taxon>
    </lineage>
</organism>
<accession>A0A382M2B5</accession>
<name>A0A382M2B5_9ZZZZ</name>
<gene>
    <name evidence="1" type="ORF">METZ01_LOCUS295943</name>
</gene>
<evidence type="ECO:0000313" key="1">
    <source>
        <dbReference type="EMBL" id="SVC43089.1"/>
    </source>
</evidence>
<dbReference type="EMBL" id="UINC01090817">
    <property type="protein sequence ID" value="SVC43089.1"/>
    <property type="molecule type" value="Genomic_DNA"/>
</dbReference>
<protein>
    <submittedName>
        <fullName evidence="1">Uncharacterized protein</fullName>
    </submittedName>
</protein>